<dbReference type="EMBL" id="KC513604">
    <property type="protein sequence ID" value="AGE94959.1"/>
    <property type="molecule type" value="Genomic_DNA"/>
</dbReference>
<dbReference type="VEuPathDB" id="MicrosporidiaDB:AEWQ_111800"/>
<dbReference type="VEuPathDB" id="MicrosporidiaDB:M970_111800"/>
<dbReference type="VEuPathDB" id="MicrosporidiaDB:ECU11_1800"/>
<name>M1JHW7_ENCCN</name>
<organism evidence="2">
    <name type="scientific">Encephalitozoon cuniculi</name>
    <name type="common">Microsporidian parasite</name>
    <dbReference type="NCBI Taxonomy" id="6035"/>
    <lineage>
        <taxon>Eukaryota</taxon>
        <taxon>Fungi</taxon>
        <taxon>Fungi incertae sedis</taxon>
        <taxon>Microsporidia</taxon>
        <taxon>Unikaryonidae</taxon>
        <taxon>Encephalitozoon</taxon>
    </lineage>
</organism>
<reference evidence="2" key="1">
    <citation type="journal article" date="2013" name="Eukaryot. Cell">
        <title>Extremely Reduced Levels of Heterozygosity in the Vertebrate Pathogen Encephalitozoon cuniculi.</title>
        <authorList>
            <person name="Selman M."/>
            <person name="Sak B."/>
            <person name="Kvac M."/>
            <person name="Farinelli L."/>
            <person name="Weiss L.M."/>
            <person name="Corradi N."/>
        </authorList>
    </citation>
    <scope>NUCLEOTIDE SEQUENCE</scope>
</reference>
<feature type="transmembrane region" description="Helical" evidence="1">
    <location>
        <begin position="198"/>
        <end position="216"/>
    </location>
</feature>
<accession>M1JHW7</accession>
<keyword evidence="1" id="KW-0812">Transmembrane</keyword>
<dbReference type="AlphaFoldDB" id="M1JHW7"/>
<feature type="transmembrane region" description="Helical" evidence="1">
    <location>
        <begin position="12"/>
        <end position="28"/>
    </location>
</feature>
<proteinExistence type="predicted"/>
<evidence type="ECO:0000256" key="1">
    <source>
        <dbReference type="SAM" id="Phobius"/>
    </source>
</evidence>
<dbReference type="VEuPathDB" id="MicrosporidiaDB:AEWR_111800"/>
<sequence>MNPAKILSADNPLLYIGFVVSPVVGYIPQILARDILLSPLVSTFFIMSNILKVFHYSFERYSEFLLAQYIFSILLHMSLIAMNKRPLSTHEARVLGNRTTRLLYRKYGIKGSVLGIVCVFIFCVNLYGVLYGTYEHCGRLSSALEIGVNLFQLVLEREEKNPKNGKDELKRSPKEVYCCWIIGDVIKIWLMSSVRAPIVFIGTIVIQIFIDIFLIFS</sequence>
<protein>
    <submittedName>
        <fullName evidence="2">Uncharacterized protein</fullName>
    </submittedName>
</protein>
<feature type="transmembrane region" description="Helical" evidence="1">
    <location>
        <begin position="111"/>
        <end position="132"/>
    </location>
</feature>
<keyword evidence="1" id="KW-1133">Transmembrane helix</keyword>
<gene>
    <name evidence="2" type="ORF">ECU11_1800</name>
</gene>
<feature type="transmembrane region" description="Helical" evidence="1">
    <location>
        <begin position="64"/>
        <end position="83"/>
    </location>
</feature>
<evidence type="ECO:0000313" key="2">
    <source>
        <dbReference type="EMBL" id="AGE94959.1"/>
    </source>
</evidence>
<keyword evidence="1" id="KW-0472">Membrane</keyword>
<dbReference type="VEuPathDB" id="MicrosporidiaDB:AEWD_111800"/>